<name>A0A383AID4_9ZZZZ</name>
<proteinExistence type="predicted"/>
<evidence type="ECO:0008006" key="2">
    <source>
        <dbReference type="Google" id="ProtNLM"/>
    </source>
</evidence>
<protein>
    <recommendedName>
        <fullName evidence="2">HTH HARE-type domain-containing protein</fullName>
    </recommendedName>
</protein>
<reference evidence="1" key="1">
    <citation type="submission" date="2018-05" db="EMBL/GenBank/DDBJ databases">
        <authorList>
            <person name="Lanie J.A."/>
            <person name="Ng W.-L."/>
            <person name="Kazmierczak K.M."/>
            <person name="Andrzejewski T.M."/>
            <person name="Davidsen T.M."/>
            <person name="Wayne K.J."/>
            <person name="Tettelin H."/>
            <person name="Glass J.I."/>
            <person name="Rusch D."/>
            <person name="Podicherti R."/>
            <person name="Tsui H.-C.T."/>
            <person name="Winkler M.E."/>
        </authorList>
    </citation>
    <scope>NUCLEOTIDE SEQUENCE</scope>
</reference>
<sequence>MSKMNLRETIQKILSDNPPMTIDEICHGLKNGGFEFEEEDNPLDMVKMCVFTNINMFEKIDGKISLINHD</sequence>
<organism evidence="1">
    <name type="scientific">marine metagenome</name>
    <dbReference type="NCBI Taxonomy" id="408172"/>
    <lineage>
        <taxon>unclassified sequences</taxon>
        <taxon>metagenomes</taxon>
        <taxon>ecological metagenomes</taxon>
    </lineage>
</organism>
<dbReference type="EMBL" id="UINC01192256">
    <property type="protein sequence ID" value="SVE07309.1"/>
    <property type="molecule type" value="Genomic_DNA"/>
</dbReference>
<dbReference type="AlphaFoldDB" id="A0A383AID4"/>
<gene>
    <name evidence="1" type="ORF">METZ01_LOCUS460163</name>
</gene>
<evidence type="ECO:0000313" key="1">
    <source>
        <dbReference type="EMBL" id="SVE07309.1"/>
    </source>
</evidence>
<accession>A0A383AID4</accession>